<keyword evidence="3" id="KW-1185">Reference proteome</keyword>
<dbReference type="EMBL" id="CP109106">
    <property type="protein sequence ID" value="WSB68384.1"/>
    <property type="molecule type" value="Genomic_DNA"/>
</dbReference>
<dbReference type="RefSeq" id="WP_326617860.1">
    <property type="nucleotide sequence ID" value="NZ_CP109106.1"/>
</dbReference>
<feature type="region of interest" description="Disordered" evidence="1">
    <location>
        <begin position="1"/>
        <end position="51"/>
    </location>
</feature>
<proteinExistence type="predicted"/>
<evidence type="ECO:0000256" key="1">
    <source>
        <dbReference type="SAM" id="MobiDB-lite"/>
    </source>
</evidence>
<evidence type="ECO:0000313" key="3">
    <source>
        <dbReference type="Proteomes" id="UP001344251"/>
    </source>
</evidence>
<organism evidence="2 3">
    <name type="scientific">Streptomyces decoyicus</name>
    <dbReference type="NCBI Taxonomy" id="249567"/>
    <lineage>
        <taxon>Bacteria</taxon>
        <taxon>Bacillati</taxon>
        <taxon>Actinomycetota</taxon>
        <taxon>Actinomycetes</taxon>
        <taxon>Kitasatosporales</taxon>
        <taxon>Streptomycetaceae</taxon>
        <taxon>Streptomyces</taxon>
    </lineage>
</organism>
<protein>
    <submittedName>
        <fullName evidence="2">Uncharacterized protein</fullName>
    </submittedName>
</protein>
<feature type="compositionally biased region" description="Acidic residues" evidence="1">
    <location>
        <begin position="15"/>
        <end position="26"/>
    </location>
</feature>
<reference evidence="2 3" key="1">
    <citation type="submission" date="2022-10" db="EMBL/GenBank/DDBJ databases">
        <title>The complete genomes of actinobacterial strains from the NBC collection.</title>
        <authorList>
            <person name="Joergensen T.S."/>
            <person name="Alvarez Arevalo M."/>
            <person name="Sterndorff E.B."/>
            <person name="Faurdal D."/>
            <person name="Vuksanovic O."/>
            <person name="Mourched A.-S."/>
            <person name="Charusanti P."/>
            <person name="Shaw S."/>
            <person name="Blin K."/>
            <person name="Weber T."/>
        </authorList>
    </citation>
    <scope>NUCLEOTIDE SEQUENCE [LARGE SCALE GENOMIC DNA]</scope>
    <source>
        <strain evidence="2 3">NBC 01774</strain>
    </source>
</reference>
<name>A0ABZ1FDC5_9ACTN</name>
<gene>
    <name evidence="2" type="ORF">OG863_10695</name>
</gene>
<feature type="compositionally biased region" description="Gly residues" evidence="1">
    <location>
        <begin position="1"/>
        <end position="12"/>
    </location>
</feature>
<sequence>MPGADVGGGGAVCGTEDEGAGGEEVDAAGRSQRRKAPQESQNDWPVWGAGAPQSGQVVMSVAMGQVPSEVA</sequence>
<dbReference type="Proteomes" id="UP001344251">
    <property type="component" value="Chromosome"/>
</dbReference>
<evidence type="ECO:0000313" key="2">
    <source>
        <dbReference type="EMBL" id="WSB68384.1"/>
    </source>
</evidence>
<accession>A0ABZ1FDC5</accession>